<keyword evidence="2" id="KW-0732">Signal</keyword>
<feature type="chain" id="PRO_5046446921" description="Lipoprotein" evidence="2">
    <location>
        <begin position="28"/>
        <end position="229"/>
    </location>
</feature>
<dbReference type="RefSeq" id="WP_251872756.1">
    <property type="nucleotide sequence ID" value="NZ_CP098755.1"/>
</dbReference>
<feature type="signal peptide" evidence="2">
    <location>
        <begin position="1"/>
        <end position="27"/>
    </location>
</feature>
<evidence type="ECO:0000313" key="3">
    <source>
        <dbReference type="EMBL" id="USG65669.1"/>
    </source>
</evidence>
<proteinExistence type="predicted"/>
<sequence length="229" mass="25477">MNNFRRGTFATLLLVFLLSTAVLSGCAETKAKKQEPPQANLQEQPASDALTPPESPEKTPSASSIQTQNEHANPFDPREMKVGDVVAGMKVTKADILPSTDAEFYVDQANLDLAGEVEVKGTMEFYPQGFEHLDQHVLFTVDPSSSFPRMKVTDDPDSYDKIKLVFDDPNDLKDFRDKPSRGEATLLIREYHLRFPGEDGDETTAIVKKIVSKNMKEATAEELQVVEQN</sequence>
<dbReference type="EMBL" id="CP098755">
    <property type="protein sequence ID" value="USG65669.1"/>
    <property type="molecule type" value="Genomic_DNA"/>
</dbReference>
<name>A0ABY4WG23_9BACL</name>
<keyword evidence="4" id="KW-1185">Reference proteome</keyword>
<evidence type="ECO:0000256" key="1">
    <source>
        <dbReference type="SAM" id="MobiDB-lite"/>
    </source>
</evidence>
<feature type="region of interest" description="Disordered" evidence="1">
    <location>
        <begin position="30"/>
        <end position="80"/>
    </location>
</feature>
<feature type="compositionally biased region" description="Polar residues" evidence="1">
    <location>
        <begin position="58"/>
        <end position="71"/>
    </location>
</feature>
<gene>
    <name evidence="3" type="ORF">NDK47_26825</name>
</gene>
<evidence type="ECO:0008006" key="5">
    <source>
        <dbReference type="Google" id="ProtNLM"/>
    </source>
</evidence>
<dbReference type="PROSITE" id="PS51257">
    <property type="entry name" value="PROKAR_LIPOPROTEIN"/>
    <property type="match status" value="1"/>
</dbReference>
<accession>A0ABY4WG23</accession>
<evidence type="ECO:0000313" key="4">
    <source>
        <dbReference type="Proteomes" id="UP001056500"/>
    </source>
</evidence>
<organism evidence="3 4">
    <name type="scientific">Brevibacillus ruminantium</name>
    <dbReference type="NCBI Taxonomy" id="2950604"/>
    <lineage>
        <taxon>Bacteria</taxon>
        <taxon>Bacillati</taxon>
        <taxon>Bacillota</taxon>
        <taxon>Bacilli</taxon>
        <taxon>Bacillales</taxon>
        <taxon>Paenibacillaceae</taxon>
        <taxon>Brevibacillus</taxon>
    </lineage>
</organism>
<protein>
    <recommendedName>
        <fullName evidence="5">Lipoprotein</fullName>
    </recommendedName>
</protein>
<dbReference type="Proteomes" id="UP001056500">
    <property type="component" value="Chromosome"/>
</dbReference>
<reference evidence="3" key="1">
    <citation type="submission" date="2022-06" db="EMBL/GenBank/DDBJ databases">
        <title>Genome sequencing of Brevibacillus sp. BB3-R1.</title>
        <authorList>
            <person name="Heo J."/>
            <person name="Lee D."/>
            <person name="Won M."/>
            <person name="Han B.-H."/>
            <person name="Hong S.-B."/>
            <person name="Kwon S.-W."/>
        </authorList>
    </citation>
    <scope>NUCLEOTIDE SEQUENCE</scope>
    <source>
        <strain evidence="3">BB3-R1</strain>
    </source>
</reference>
<evidence type="ECO:0000256" key="2">
    <source>
        <dbReference type="SAM" id="SignalP"/>
    </source>
</evidence>